<dbReference type="EMBL" id="JASCZI010241778">
    <property type="protein sequence ID" value="MED6206777.1"/>
    <property type="molecule type" value="Genomic_DNA"/>
</dbReference>
<protein>
    <submittedName>
        <fullName evidence="2">Uncharacterized protein</fullName>
    </submittedName>
</protein>
<evidence type="ECO:0000256" key="1">
    <source>
        <dbReference type="SAM" id="MobiDB-lite"/>
    </source>
</evidence>
<reference evidence="2 3" key="1">
    <citation type="journal article" date="2023" name="Plants (Basel)">
        <title>Bridging the Gap: Combining Genomics and Transcriptomics Approaches to Understand Stylosanthes scabra, an Orphan Legume from the Brazilian Caatinga.</title>
        <authorList>
            <person name="Ferreira-Neto J.R.C."/>
            <person name="da Silva M.D."/>
            <person name="Binneck E."/>
            <person name="de Melo N.F."/>
            <person name="da Silva R.H."/>
            <person name="de Melo A.L.T.M."/>
            <person name="Pandolfi V."/>
            <person name="Bustamante F.O."/>
            <person name="Brasileiro-Vidal A.C."/>
            <person name="Benko-Iseppon A.M."/>
        </authorList>
    </citation>
    <scope>NUCLEOTIDE SEQUENCE [LARGE SCALE GENOMIC DNA]</scope>
    <source>
        <tissue evidence="2">Leaves</tissue>
    </source>
</reference>
<comment type="caution">
    <text evidence="2">The sequence shown here is derived from an EMBL/GenBank/DDBJ whole genome shotgun (WGS) entry which is preliminary data.</text>
</comment>
<organism evidence="2 3">
    <name type="scientific">Stylosanthes scabra</name>
    <dbReference type="NCBI Taxonomy" id="79078"/>
    <lineage>
        <taxon>Eukaryota</taxon>
        <taxon>Viridiplantae</taxon>
        <taxon>Streptophyta</taxon>
        <taxon>Embryophyta</taxon>
        <taxon>Tracheophyta</taxon>
        <taxon>Spermatophyta</taxon>
        <taxon>Magnoliopsida</taxon>
        <taxon>eudicotyledons</taxon>
        <taxon>Gunneridae</taxon>
        <taxon>Pentapetalae</taxon>
        <taxon>rosids</taxon>
        <taxon>fabids</taxon>
        <taxon>Fabales</taxon>
        <taxon>Fabaceae</taxon>
        <taxon>Papilionoideae</taxon>
        <taxon>50 kb inversion clade</taxon>
        <taxon>dalbergioids sensu lato</taxon>
        <taxon>Dalbergieae</taxon>
        <taxon>Pterocarpus clade</taxon>
        <taxon>Stylosanthes</taxon>
    </lineage>
</organism>
<accession>A0ABU6Y8M3</accession>
<evidence type="ECO:0000313" key="3">
    <source>
        <dbReference type="Proteomes" id="UP001341840"/>
    </source>
</evidence>
<feature type="compositionally biased region" description="Basic residues" evidence="1">
    <location>
        <begin position="58"/>
        <end position="69"/>
    </location>
</feature>
<dbReference type="Proteomes" id="UP001341840">
    <property type="component" value="Unassembled WGS sequence"/>
</dbReference>
<feature type="region of interest" description="Disordered" evidence="1">
    <location>
        <begin position="1"/>
        <end position="97"/>
    </location>
</feature>
<feature type="compositionally biased region" description="Basic and acidic residues" evidence="1">
    <location>
        <begin position="11"/>
        <end position="20"/>
    </location>
</feature>
<keyword evidence="3" id="KW-1185">Reference proteome</keyword>
<proteinExistence type="predicted"/>
<name>A0ABU6Y8M3_9FABA</name>
<evidence type="ECO:0000313" key="2">
    <source>
        <dbReference type="EMBL" id="MED6206777.1"/>
    </source>
</evidence>
<gene>
    <name evidence="2" type="ORF">PIB30_029863</name>
</gene>
<sequence length="340" mass="37801">MSNLKTINKSARWETPHHEATTGPPTTASQPNITSAATTTFCHHDTPLSKTTKPPQLRSHHRHPPPRNHHNFEATIAVQPPPSPKPTPTTTETHHHRSHLSFLSLSLFSSHRITFGTPPPHLHHHIRNHNHHPTPSPSTIATSTEPSSFVSLSSVAETLTATVILSLCHHLRSNHQLPSASILSSLSSTGDTFDTAGVVAVSPCSLTTTHPLPASHRGFHNHRRVCLLCFFPVLEHTFSPGHELMRRLTTHNPTLLRTSPNMVFPLASVCIQVCTDETASVWMKTYIRGTMASIRTSGEQYPRGRSRVSLDIHTMSVPTVSQNIHQYHYPLHISHYFIIR</sequence>
<feature type="compositionally biased region" description="Polar residues" evidence="1">
    <location>
        <begin position="23"/>
        <end position="41"/>
    </location>
</feature>